<sequence length="67" mass="7114">MLGGRVGRRREEENGQAEQRFKGQGGSTVTQQVGVKVRVASLMKIQRASSCNPVLVVEAGGSITKVS</sequence>
<organism evidence="2 3">
    <name type="scientific">Petrolisthes manimaculis</name>
    <dbReference type="NCBI Taxonomy" id="1843537"/>
    <lineage>
        <taxon>Eukaryota</taxon>
        <taxon>Metazoa</taxon>
        <taxon>Ecdysozoa</taxon>
        <taxon>Arthropoda</taxon>
        <taxon>Crustacea</taxon>
        <taxon>Multicrustacea</taxon>
        <taxon>Malacostraca</taxon>
        <taxon>Eumalacostraca</taxon>
        <taxon>Eucarida</taxon>
        <taxon>Decapoda</taxon>
        <taxon>Pleocyemata</taxon>
        <taxon>Anomura</taxon>
        <taxon>Galatheoidea</taxon>
        <taxon>Porcellanidae</taxon>
        <taxon>Petrolisthes</taxon>
    </lineage>
</organism>
<dbReference type="Proteomes" id="UP001292094">
    <property type="component" value="Unassembled WGS sequence"/>
</dbReference>
<gene>
    <name evidence="2" type="ORF">Pmani_034433</name>
</gene>
<evidence type="ECO:0000313" key="2">
    <source>
        <dbReference type="EMBL" id="KAK4292828.1"/>
    </source>
</evidence>
<accession>A0AAE1NMR3</accession>
<comment type="caution">
    <text evidence="2">The sequence shown here is derived from an EMBL/GenBank/DDBJ whole genome shotgun (WGS) entry which is preliminary data.</text>
</comment>
<keyword evidence="3" id="KW-1185">Reference proteome</keyword>
<protein>
    <submittedName>
        <fullName evidence="2">Uncharacterized protein</fullName>
    </submittedName>
</protein>
<evidence type="ECO:0000256" key="1">
    <source>
        <dbReference type="SAM" id="MobiDB-lite"/>
    </source>
</evidence>
<dbReference type="EMBL" id="JAWZYT010004716">
    <property type="protein sequence ID" value="KAK4292828.1"/>
    <property type="molecule type" value="Genomic_DNA"/>
</dbReference>
<reference evidence="2" key="1">
    <citation type="submission" date="2023-11" db="EMBL/GenBank/DDBJ databases">
        <title>Genome assemblies of two species of porcelain crab, Petrolisthes cinctipes and Petrolisthes manimaculis (Anomura: Porcellanidae).</title>
        <authorList>
            <person name="Angst P."/>
        </authorList>
    </citation>
    <scope>NUCLEOTIDE SEQUENCE</scope>
    <source>
        <strain evidence="2">PB745_02</strain>
        <tissue evidence="2">Gill</tissue>
    </source>
</reference>
<proteinExistence type="predicted"/>
<feature type="region of interest" description="Disordered" evidence="1">
    <location>
        <begin position="1"/>
        <end position="29"/>
    </location>
</feature>
<name>A0AAE1NMR3_9EUCA</name>
<evidence type="ECO:0000313" key="3">
    <source>
        <dbReference type="Proteomes" id="UP001292094"/>
    </source>
</evidence>
<dbReference type="AlphaFoldDB" id="A0AAE1NMR3"/>